<comment type="caution">
    <text evidence="1">The sequence shown here is derived from an EMBL/GenBank/DDBJ whole genome shotgun (WGS) entry which is preliminary data.</text>
</comment>
<gene>
    <name evidence="1" type="ORF">CM19_07785</name>
</gene>
<organism evidence="1 2">
    <name type="scientific">Candidatus Acidianus copahuensis</name>
    <dbReference type="NCBI Taxonomy" id="1160895"/>
    <lineage>
        <taxon>Archaea</taxon>
        <taxon>Thermoproteota</taxon>
        <taxon>Thermoprotei</taxon>
        <taxon>Sulfolobales</taxon>
        <taxon>Sulfolobaceae</taxon>
        <taxon>Acidianus</taxon>
    </lineage>
</organism>
<dbReference type="EMBL" id="JFZT01000044">
    <property type="protein sequence ID" value="EZQ04874.1"/>
    <property type="molecule type" value="Genomic_DNA"/>
</dbReference>
<protein>
    <submittedName>
        <fullName evidence="1">Uncharacterized protein</fullName>
    </submittedName>
</protein>
<proteinExistence type="predicted"/>
<sequence length="111" mass="13044">MLTMSLESGLWTIYDLQLPLVEIDFSTYLLKEGYISQEDIENFNKAKALVRESYYLNRSNEDQIIEKLKEALSLLESIKPKKPFPPEMKIRFEELKRAIKEVLEKRDQGSS</sequence>
<dbReference type="Proteomes" id="UP000024332">
    <property type="component" value="Unassembled WGS sequence"/>
</dbReference>
<evidence type="ECO:0000313" key="1">
    <source>
        <dbReference type="EMBL" id="EZQ04874.1"/>
    </source>
</evidence>
<keyword evidence="2" id="KW-1185">Reference proteome</keyword>
<reference evidence="1 2" key="1">
    <citation type="submission" date="2014-03" db="EMBL/GenBank/DDBJ databases">
        <title>Draft genome sequence of the novel thermoacidophilic archaea Acidianus copahuensis ALE1 strain, isolated from Copahue volcanic area in Neuquen Argentina.</title>
        <authorList>
            <person name="Urbieta M.S."/>
            <person name="Rascovan N."/>
            <person name="Castro C."/>
            <person name="Revale S."/>
            <person name="Giaveno M.A."/>
            <person name="Vazquez M.P."/>
            <person name="Donati E.R."/>
        </authorList>
    </citation>
    <scope>NUCLEOTIDE SEQUENCE [LARGE SCALE GENOMIC DNA]</scope>
    <source>
        <strain evidence="1 2">ALE1</strain>
    </source>
</reference>
<dbReference type="AlphaFoldDB" id="A0A031LNY8"/>
<name>A0A031LNY8_9CREN</name>
<accession>A0A031LNY8</accession>
<evidence type="ECO:0000313" key="2">
    <source>
        <dbReference type="Proteomes" id="UP000024332"/>
    </source>
</evidence>